<protein>
    <recommendedName>
        <fullName evidence="4">PDGLE domain-containing protein</fullName>
    </recommendedName>
</protein>
<keyword evidence="3" id="KW-1185">Reference proteome</keyword>
<evidence type="ECO:0000313" key="3">
    <source>
        <dbReference type="Proteomes" id="UP000218387"/>
    </source>
</evidence>
<dbReference type="Proteomes" id="UP000218387">
    <property type="component" value="Chromosome"/>
</dbReference>
<sequence>MDKFTKGLLAFLGIVMFVISSFFFTYVKEKGSLQLEQEIEQREEMGKGDDTPVKTDEETEKEKSLLYSGVRAYEAYASISENSLYIKIRDVGMALIFLVAILGSSALFFLLSKESDKEE</sequence>
<evidence type="ECO:0000313" key="2">
    <source>
        <dbReference type="EMBL" id="QCT71763.1"/>
    </source>
</evidence>
<evidence type="ECO:0000256" key="1">
    <source>
        <dbReference type="SAM" id="Phobius"/>
    </source>
</evidence>
<dbReference type="KEGG" id="emt:CPZ25_010635"/>
<gene>
    <name evidence="2" type="ORF">CPZ25_010635</name>
</gene>
<evidence type="ECO:0008006" key="4">
    <source>
        <dbReference type="Google" id="ProtNLM"/>
    </source>
</evidence>
<feature type="transmembrane region" description="Helical" evidence="1">
    <location>
        <begin position="7"/>
        <end position="27"/>
    </location>
</feature>
<keyword evidence="1" id="KW-0812">Transmembrane</keyword>
<keyword evidence="1" id="KW-0472">Membrane</keyword>
<dbReference type="AlphaFoldDB" id="A0A4P9C8F4"/>
<reference evidence="2 3" key="1">
    <citation type="submission" date="2018-05" db="EMBL/GenBank/DDBJ databases">
        <title>Genome comparison of Eubacterium sp.</title>
        <authorList>
            <person name="Feng Y."/>
            <person name="Sanchez-Andrea I."/>
            <person name="Stams A.J.M."/>
            <person name="De Vos W.M."/>
        </authorList>
    </citation>
    <scope>NUCLEOTIDE SEQUENCE [LARGE SCALE GENOMIC DNA]</scope>
    <source>
        <strain evidence="2 3">YI</strain>
    </source>
</reference>
<proteinExistence type="predicted"/>
<accession>A0A4P9C8F4</accession>
<dbReference type="RefSeq" id="WP_096918647.1">
    <property type="nucleotide sequence ID" value="NZ_CP029487.1"/>
</dbReference>
<organism evidence="2 3">
    <name type="scientific">Eubacterium maltosivorans</name>
    <dbReference type="NCBI Taxonomy" id="2041044"/>
    <lineage>
        <taxon>Bacteria</taxon>
        <taxon>Bacillati</taxon>
        <taxon>Bacillota</taxon>
        <taxon>Clostridia</taxon>
        <taxon>Eubacteriales</taxon>
        <taxon>Eubacteriaceae</taxon>
        <taxon>Eubacterium</taxon>
    </lineage>
</organism>
<keyword evidence="1" id="KW-1133">Transmembrane helix</keyword>
<feature type="transmembrane region" description="Helical" evidence="1">
    <location>
        <begin position="91"/>
        <end position="111"/>
    </location>
</feature>
<name>A0A4P9C8F4_EUBML</name>
<dbReference type="EMBL" id="CP029487">
    <property type="protein sequence ID" value="QCT71763.1"/>
    <property type="molecule type" value="Genomic_DNA"/>
</dbReference>